<dbReference type="PANTHER" id="PTHR12243:SF60">
    <property type="entry name" value="SI:CH211-15D5.12-RELATED"/>
    <property type="match status" value="1"/>
</dbReference>
<dbReference type="PANTHER" id="PTHR12243">
    <property type="entry name" value="MADF DOMAIN TRANSCRIPTION FACTOR"/>
    <property type="match status" value="1"/>
</dbReference>
<keyword evidence="1" id="KW-0539">Nucleus</keyword>
<dbReference type="GO" id="GO:0005634">
    <property type="term" value="C:nucleus"/>
    <property type="evidence" value="ECO:0007669"/>
    <property type="project" value="UniProtKB-SubCell"/>
</dbReference>
<protein>
    <recommendedName>
        <fullName evidence="6">MADF domain-containing protein</fullName>
    </recommendedName>
</protein>
<dbReference type="Pfam" id="PF02944">
    <property type="entry name" value="BESS"/>
    <property type="match status" value="1"/>
</dbReference>
<evidence type="ECO:0000256" key="1">
    <source>
        <dbReference type="PROSITE-ProRule" id="PRU00371"/>
    </source>
</evidence>
<feature type="domain" description="MADF" evidence="2">
    <location>
        <begin position="20"/>
        <end position="115"/>
    </location>
</feature>
<dbReference type="InterPro" id="IPR039353">
    <property type="entry name" value="TF_Adf1"/>
</dbReference>
<reference evidence="4 5" key="1">
    <citation type="journal article" date="2019" name="Commun. Biol.">
        <title>The bagworm genome reveals a unique fibroin gene that provides high tensile strength.</title>
        <authorList>
            <person name="Kono N."/>
            <person name="Nakamura H."/>
            <person name="Ohtoshi R."/>
            <person name="Tomita M."/>
            <person name="Numata K."/>
            <person name="Arakawa K."/>
        </authorList>
    </citation>
    <scope>NUCLEOTIDE SEQUENCE [LARGE SCALE GENOMIC DNA]</scope>
</reference>
<dbReference type="GO" id="GO:0005667">
    <property type="term" value="C:transcription regulator complex"/>
    <property type="evidence" value="ECO:0007669"/>
    <property type="project" value="TreeGrafter"/>
</dbReference>
<dbReference type="InterPro" id="IPR004210">
    <property type="entry name" value="BESS_motif"/>
</dbReference>
<dbReference type="PROSITE" id="PS51029">
    <property type="entry name" value="MADF"/>
    <property type="match status" value="1"/>
</dbReference>
<dbReference type="AlphaFoldDB" id="A0A4C1WAE8"/>
<name>A0A4C1WAE8_EUMVA</name>
<sequence>MTAFVVDNPAMRSEQKHVFAFVEVVKQHPELYDKTLEGYARSGGTDAIWSKVVAKVKEQLNQDMTIEEARSRWRGIRSSYARYKKTLYAQQAQGRVKINKYYLYDALKFLEPFSRSTLDVNCKESIEDQDDTNYAMSDYDPDDNNEEDMEYEAKNVSLIHESETSFMECPSSSRIYNDDKIRSNNTFLETEINCDGSKRSRKRRNETDNLDNFVEVEQYIHAESQELEFFKSIIPDIRNFTPKQKRKFKVRVLQLIDEIEEGSEV</sequence>
<evidence type="ECO:0000313" key="4">
    <source>
        <dbReference type="EMBL" id="GBP47115.1"/>
    </source>
</evidence>
<dbReference type="GO" id="GO:0006357">
    <property type="term" value="P:regulation of transcription by RNA polymerase II"/>
    <property type="evidence" value="ECO:0007669"/>
    <property type="project" value="TreeGrafter"/>
</dbReference>
<keyword evidence="5" id="KW-1185">Reference proteome</keyword>
<dbReference type="InterPro" id="IPR006578">
    <property type="entry name" value="MADF-dom"/>
</dbReference>
<accession>A0A4C1WAE8</accession>
<proteinExistence type="predicted"/>
<feature type="domain" description="BESS" evidence="3">
    <location>
        <begin position="223"/>
        <end position="262"/>
    </location>
</feature>
<comment type="caution">
    <text evidence="4">The sequence shown here is derived from an EMBL/GenBank/DDBJ whole genome shotgun (WGS) entry which is preliminary data.</text>
</comment>
<evidence type="ECO:0000259" key="3">
    <source>
        <dbReference type="PROSITE" id="PS51031"/>
    </source>
</evidence>
<dbReference type="EMBL" id="BGZK01000495">
    <property type="protein sequence ID" value="GBP47115.1"/>
    <property type="molecule type" value="Genomic_DNA"/>
</dbReference>
<evidence type="ECO:0000259" key="2">
    <source>
        <dbReference type="PROSITE" id="PS51029"/>
    </source>
</evidence>
<comment type="subcellular location">
    <subcellularLocation>
        <location evidence="1">Nucleus</location>
    </subcellularLocation>
</comment>
<dbReference type="Proteomes" id="UP000299102">
    <property type="component" value="Unassembled WGS sequence"/>
</dbReference>
<gene>
    <name evidence="4" type="ORF">EVAR_96071_1</name>
</gene>
<dbReference type="GO" id="GO:0003677">
    <property type="term" value="F:DNA binding"/>
    <property type="evidence" value="ECO:0007669"/>
    <property type="project" value="InterPro"/>
</dbReference>
<dbReference type="PROSITE" id="PS51031">
    <property type="entry name" value="BESS"/>
    <property type="match status" value="1"/>
</dbReference>
<dbReference type="Pfam" id="PF10545">
    <property type="entry name" value="MADF_DNA_bdg"/>
    <property type="match status" value="1"/>
</dbReference>
<organism evidence="4 5">
    <name type="scientific">Eumeta variegata</name>
    <name type="common">Bagworm moth</name>
    <name type="synonym">Eumeta japonica</name>
    <dbReference type="NCBI Taxonomy" id="151549"/>
    <lineage>
        <taxon>Eukaryota</taxon>
        <taxon>Metazoa</taxon>
        <taxon>Ecdysozoa</taxon>
        <taxon>Arthropoda</taxon>
        <taxon>Hexapoda</taxon>
        <taxon>Insecta</taxon>
        <taxon>Pterygota</taxon>
        <taxon>Neoptera</taxon>
        <taxon>Endopterygota</taxon>
        <taxon>Lepidoptera</taxon>
        <taxon>Glossata</taxon>
        <taxon>Ditrysia</taxon>
        <taxon>Tineoidea</taxon>
        <taxon>Psychidae</taxon>
        <taxon>Oiketicinae</taxon>
        <taxon>Eumeta</taxon>
    </lineage>
</organism>
<dbReference type="SMART" id="SM00595">
    <property type="entry name" value="MADF"/>
    <property type="match status" value="1"/>
</dbReference>
<evidence type="ECO:0000313" key="5">
    <source>
        <dbReference type="Proteomes" id="UP000299102"/>
    </source>
</evidence>
<dbReference type="OrthoDB" id="6147983at2759"/>
<evidence type="ECO:0008006" key="6">
    <source>
        <dbReference type="Google" id="ProtNLM"/>
    </source>
</evidence>